<dbReference type="EMBL" id="QRHW01000016">
    <property type="protein sequence ID" value="RHG07334.1"/>
    <property type="molecule type" value="Genomic_DNA"/>
</dbReference>
<dbReference type="SUPFAM" id="SSF51445">
    <property type="entry name" value="(Trans)glycosidases"/>
    <property type="match status" value="1"/>
</dbReference>
<accession>A0A414S0X5</accession>
<dbReference type="RefSeq" id="WP_118309797.1">
    <property type="nucleotide sequence ID" value="NZ_AP031429.1"/>
</dbReference>
<dbReference type="PROSITE" id="PS00653">
    <property type="entry name" value="GLYCOSYL_HYDROL_F1_2"/>
    <property type="match status" value="1"/>
</dbReference>
<sequence>MGFRKDFVWGAATSAYQIEGAVKEDGKPIDVYGQNIYNGYCVRMGEDGRSETVSRYEGFPKTAIVLPVVTDG</sequence>
<protein>
    <recommendedName>
        <fullName evidence="3">6-phospho-beta-glucosidase</fullName>
    </recommendedName>
</protein>
<proteinExistence type="predicted"/>
<dbReference type="Proteomes" id="UP000284112">
    <property type="component" value="Unassembled WGS sequence"/>
</dbReference>
<dbReference type="GO" id="GO:0005975">
    <property type="term" value="P:carbohydrate metabolic process"/>
    <property type="evidence" value="ECO:0007669"/>
    <property type="project" value="InterPro"/>
</dbReference>
<evidence type="ECO:0000313" key="2">
    <source>
        <dbReference type="Proteomes" id="UP000284112"/>
    </source>
</evidence>
<dbReference type="Gene3D" id="3.20.20.80">
    <property type="entry name" value="Glycosidases"/>
    <property type="match status" value="1"/>
</dbReference>
<dbReference type="InterPro" id="IPR017853">
    <property type="entry name" value="GH"/>
</dbReference>
<dbReference type="AlphaFoldDB" id="A0A414S0X5"/>
<evidence type="ECO:0000313" key="1">
    <source>
        <dbReference type="EMBL" id="RHG07334.1"/>
    </source>
</evidence>
<dbReference type="InterPro" id="IPR001360">
    <property type="entry name" value="Glyco_hydro_1"/>
</dbReference>
<name>A0A414S0X5_9FIRM</name>
<reference evidence="1 2" key="1">
    <citation type="submission" date="2018-08" db="EMBL/GenBank/DDBJ databases">
        <title>A genome reference for cultivated species of the human gut microbiota.</title>
        <authorList>
            <person name="Zou Y."/>
            <person name="Xue W."/>
            <person name="Luo G."/>
        </authorList>
    </citation>
    <scope>NUCLEOTIDE SEQUENCE [LARGE SCALE GENOMIC DNA]</scope>
    <source>
        <strain evidence="1 2">AM23-13</strain>
    </source>
</reference>
<gene>
    <name evidence="1" type="ORF">DW641_10095</name>
</gene>
<dbReference type="Pfam" id="PF00232">
    <property type="entry name" value="Glyco_hydro_1"/>
    <property type="match status" value="1"/>
</dbReference>
<evidence type="ECO:0008006" key="3">
    <source>
        <dbReference type="Google" id="ProtNLM"/>
    </source>
</evidence>
<organism evidence="1 2">
    <name type="scientific">Dorea longicatena</name>
    <dbReference type="NCBI Taxonomy" id="88431"/>
    <lineage>
        <taxon>Bacteria</taxon>
        <taxon>Bacillati</taxon>
        <taxon>Bacillota</taxon>
        <taxon>Clostridia</taxon>
        <taxon>Lachnospirales</taxon>
        <taxon>Lachnospiraceae</taxon>
        <taxon>Dorea</taxon>
    </lineage>
</organism>
<dbReference type="InterPro" id="IPR033132">
    <property type="entry name" value="GH_1_N_CS"/>
</dbReference>
<comment type="caution">
    <text evidence="1">The sequence shown here is derived from an EMBL/GenBank/DDBJ whole genome shotgun (WGS) entry which is preliminary data.</text>
</comment>
<dbReference type="GO" id="GO:0004553">
    <property type="term" value="F:hydrolase activity, hydrolyzing O-glycosyl compounds"/>
    <property type="evidence" value="ECO:0007669"/>
    <property type="project" value="InterPro"/>
</dbReference>